<keyword evidence="2" id="KW-0812">Transmembrane</keyword>
<feature type="region of interest" description="Disordered" evidence="1">
    <location>
        <begin position="54"/>
        <end position="77"/>
    </location>
</feature>
<dbReference type="EMBL" id="HBFS01017742">
    <property type="protein sequence ID" value="CAD8918678.1"/>
    <property type="molecule type" value="Transcribed_RNA"/>
</dbReference>
<keyword evidence="2" id="KW-0472">Membrane</keyword>
<keyword evidence="2" id="KW-1133">Transmembrane helix</keyword>
<feature type="transmembrane region" description="Helical" evidence="2">
    <location>
        <begin position="241"/>
        <end position="260"/>
    </location>
</feature>
<feature type="transmembrane region" description="Helical" evidence="2">
    <location>
        <begin position="520"/>
        <end position="538"/>
    </location>
</feature>
<feature type="region of interest" description="Disordered" evidence="1">
    <location>
        <begin position="122"/>
        <end position="148"/>
    </location>
</feature>
<reference evidence="3" key="1">
    <citation type="submission" date="2021-01" db="EMBL/GenBank/DDBJ databases">
        <authorList>
            <person name="Corre E."/>
            <person name="Pelletier E."/>
            <person name="Niang G."/>
            <person name="Scheremetjew M."/>
            <person name="Finn R."/>
            <person name="Kale V."/>
            <person name="Holt S."/>
            <person name="Cochrane G."/>
            <person name="Meng A."/>
            <person name="Brown T."/>
            <person name="Cohen L."/>
        </authorList>
    </citation>
    <scope>NUCLEOTIDE SEQUENCE</scope>
    <source>
        <strain evidence="3">Ms1</strain>
    </source>
</reference>
<accession>A0A7S1CGD7</accession>
<proteinExistence type="predicted"/>
<evidence type="ECO:0000313" key="3">
    <source>
        <dbReference type="EMBL" id="CAD8918678.1"/>
    </source>
</evidence>
<name>A0A7S1CGD7_9STRA</name>
<feature type="region of interest" description="Disordered" evidence="1">
    <location>
        <begin position="1"/>
        <end position="32"/>
    </location>
</feature>
<organism evidence="3">
    <name type="scientific">Bicosoecida sp. CB-2014</name>
    <dbReference type="NCBI Taxonomy" id="1486930"/>
    <lineage>
        <taxon>Eukaryota</taxon>
        <taxon>Sar</taxon>
        <taxon>Stramenopiles</taxon>
        <taxon>Bigyra</taxon>
        <taxon>Opalozoa</taxon>
        <taxon>Bicosoecida</taxon>
    </lineage>
</organism>
<evidence type="ECO:0008006" key="4">
    <source>
        <dbReference type="Google" id="ProtNLM"/>
    </source>
</evidence>
<evidence type="ECO:0000256" key="2">
    <source>
        <dbReference type="SAM" id="Phobius"/>
    </source>
</evidence>
<protein>
    <recommendedName>
        <fullName evidence="4">Transmembrane protein</fullName>
    </recommendedName>
</protein>
<feature type="transmembrane region" description="Helical" evidence="2">
    <location>
        <begin position="297"/>
        <end position="318"/>
    </location>
</feature>
<gene>
    <name evidence="3" type="ORF">BSP0115_LOCUS11940</name>
</gene>
<evidence type="ECO:0000256" key="1">
    <source>
        <dbReference type="SAM" id="MobiDB-lite"/>
    </source>
</evidence>
<feature type="transmembrane region" description="Helical" evidence="2">
    <location>
        <begin position="428"/>
        <end position="448"/>
    </location>
</feature>
<feature type="transmembrane region" description="Helical" evidence="2">
    <location>
        <begin position="399"/>
        <end position="422"/>
    </location>
</feature>
<feature type="region of interest" description="Disordered" evidence="1">
    <location>
        <begin position="569"/>
        <end position="608"/>
    </location>
</feature>
<feature type="transmembrane region" description="Helical" evidence="2">
    <location>
        <begin position="203"/>
        <end position="221"/>
    </location>
</feature>
<feature type="compositionally biased region" description="Gly residues" evidence="1">
    <location>
        <begin position="128"/>
        <end position="138"/>
    </location>
</feature>
<feature type="transmembrane region" description="Helical" evidence="2">
    <location>
        <begin position="460"/>
        <end position="480"/>
    </location>
</feature>
<feature type="transmembrane region" description="Helical" evidence="2">
    <location>
        <begin position="175"/>
        <end position="197"/>
    </location>
</feature>
<sequence>MSDDGKRALPILGDDDAAEAAPSPASIGSRPLGAVDTASMMVRDEEELRKLAAAAEAKPMRQVQTLEPLGETTPGSQRVAPLDLDAEGGAAGGHVEHHDGTTEVVKSYEEGDEHITPSQVKTLDLGAAGSGGAGGGSGETKEPDSARGAVADAMSMVDDLHAKTSLDDDQVAQGVLGIASITLIFGVITLCICWVDTPTTVDLLFNVIAGLVAFIAACIGIHGGRMAREKEKWRNCRGELMFFGICCIWGLTTQTTYLYTGVNAEVSSSLLCDRATIGLVRRSVEGCGDNAANTVRIIIAIILLACSAFGAYYAFTLAERLQDRLRKVQVAALDKQLHKQQASFTQSFHKAASFTRAEETEAERRARAREVVKELGTTMDAQLDNIAESLQMSIGMQAMFMKGLCATQALFAIVGLIVVAAVQSAEQGVAQNIMMTLVVCFASFIGWVSADRHVRSGLQLFYIAQLWGLATVTNFLYAGVKAERSSNLSCAEFKLTNKDSLANIGEVDCDAKTAASAARIVIALLMLALTLAGSYVSLRLDDKVQTSDDDETRKAVERRVQREFLETLPEEERALVTDEDGNLMETPRDAPSGGYGGGASGKYAVGRA</sequence>
<dbReference type="AlphaFoldDB" id="A0A7S1CGD7"/>